<protein>
    <submittedName>
        <fullName evidence="7">NAD(P)H-dependent oxidoreductase subunit E</fullName>
    </submittedName>
</protein>
<evidence type="ECO:0000256" key="1">
    <source>
        <dbReference type="ARBA" id="ARBA00010643"/>
    </source>
</evidence>
<name>A0A2V2NCK6_9EURY</name>
<keyword evidence="3" id="KW-0479">Metal-binding</keyword>
<dbReference type="CDD" id="cd03064">
    <property type="entry name" value="TRX_Fd_NuoE"/>
    <property type="match status" value="1"/>
</dbReference>
<comment type="cofactor">
    <cofactor evidence="6">
        <name>[2Fe-2S] cluster</name>
        <dbReference type="ChEBI" id="CHEBI:190135"/>
    </cofactor>
</comment>
<evidence type="ECO:0000313" key="7">
    <source>
        <dbReference type="EMBL" id="PWR76325.1"/>
    </source>
</evidence>
<dbReference type="Gene3D" id="1.10.10.1590">
    <property type="entry name" value="NADH-quinone oxidoreductase subunit E"/>
    <property type="match status" value="1"/>
</dbReference>
<proteinExistence type="inferred from homology"/>
<keyword evidence="8" id="KW-1185">Reference proteome</keyword>
<gene>
    <name evidence="7" type="ORF">DLD82_00515</name>
</gene>
<dbReference type="SUPFAM" id="SSF52833">
    <property type="entry name" value="Thioredoxin-like"/>
    <property type="match status" value="1"/>
</dbReference>
<dbReference type="InterPro" id="IPR028431">
    <property type="entry name" value="NADP_DH_HndA-like"/>
</dbReference>
<dbReference type="AlphaFoldDB" id="A0A2V2NCK6"/>
<dbReference type="PANTHER" id="PTHR43342">
    <property type="entry name" value="NADH-QUINONE OXIDOREDUCTASE, E SUBUNIT"/>
    <property type="match status" value="1"/>
</dbReference>
<dbReference type="Gene3D" id="3.40.30.10">
    <property type="entry name" value="Glutaredoxin"/>
    <property type="match status" value="1"/>
</dbReference>
<dbReference type="GO" id="GO:0046872">
    <property type="term" value="F:metal ion binding"/>
    <property type="evidence" value="ECO:0007669"/>
    <property type="project" value="UniProtKB-KW"/>
</dbReference>
<evidence type="ECO:0000256" key="4">
    <source>
        <dbReference type="ARBA" id="ARBA00023004"/>
    </source>
</evidence>
<sequence>MDEKILDEIIAHYPSQSGKTLGILREIQIREKHIPMDTLKLLSGKIDVPLSRLYALVTFYSFFSLKPVGEHLITVCMGTPCHVKGAEKILESLEEHLGISEDTQDGKYLQTTPDNKFTVEIARCFGACSMAPVLRVDGELHGYVTPEMIPKILEKYGWKR</sequence>
<dbReference type="EMBL" id="QGMZ01000001">
    <property type="protein sequence ID" value="PWR76325.1"/>
    <property type="molecule type" value="Genomic_DNA"/>
</dbReference>
<comment type="caution">
    <text evidence="7">The sequence shown here is derived from an EMBL/GenBank/DDBJ whole genome shotgun (WGS) entry which is preliminary data.</text>
</comment>
<dbReference type="OrthoDB" id="70332at2157"/>
<keyword evidence="2" id="KW-0001">2Fe-2S</keyword>
<dbReference type="PANTHER" id="PTHR43342:SF2">
    <property type="entry name" value="POTENTIAL NAD-REDUCING HYDROGENASE SUBUNIT"/>
    <property type="match status" value="1"/>
</dbReference>
<evidence type="ECO:0000256" key="5">
    <source>
        <dbReference type="ARBA" id="ARBA00023014"/>
    </source>
</evidence>
<accession>A0A2V2NCK6</accession>
<dbReference type="Pfam" id="PF01257">
    <property type="entry name" value="2Fe-2S_thioredx"/>
    <property type="match status" value="1"/>
</dbReference>
<evidence type="ECO:0000256" key="6">
    <source>
        <dbReference type="ARBA" id="ARBA00034078"/>
    </source>
</evidence>
<organism evidence="7 8">
    <name type="scientific">Methanospirillum stamsii</name>
    <dbReference type="NCBI Taxonomy" id="1277351"/>
    <lineage>
        <taxon>Archaea</taxon>
        <taxon>Methanobacteriati</taxon>
        <taxon>Methanobacteriota</taxon>
        <taxon>Stenosarchaea group</taxon>
        <taxon>Methanomicrobia</taxon>
        <taxon>Methanomicrobiales</taxon>
        <taxon>Methanospirillaceae</taxon>
        <taxon>Methanospirillum</taxon>
    </lineage>
</organism>
<dbReference type="InterPro" id="IPR041921">
    <property type="entry name" value="NuoE_N"/>
</dbReference>
<reference evidence="7 8" key="1">
    <citation type="submission" date="2018-05" db="EMBL/GenBank/DDBJ databases">
        <title>Draft genome of Methanospirillum stamsii Pt1.</title>
        <authorList>
            <person name="Dueholm M.S."/>
            <person name="Nielsen P.H."/>
            <person name="Bakmann L.F."/>
            <person name="Otzen D.E."/>
        </authorList>
    </citation>
    <scope>NUCLEOTIDE SEQUENCE [LARGE SCALE GENOMIC DNA]</scope>
    <source>
        <strain evidence="7 8">Pt1</strain>
    </source>
</reference>
<comment type="similarity">
    <text evidence="1">Belongs to the complex I 24 kDa subunit family.</text>
</comment>
<evidence type="ECO:0000256" key="2">
    <source>
        <dbReference type="ARBA" id="ARBA00022714"/>
    </source>
</evidence>
<dbReference type="RefSeq" id="WP_109939144.1">
    <property type="nucleotide sequence ID" value="NZ_CP176366.1"/>
</dbReference>
<dbReference type="InterPro" id="IPR042128">
    <property type="entry name" value="NuoE_dom"/>
</dbReference>
<evidence type="ECO:0000313" key="8">
    <source>
        <dbReference type="Proteomes" id="UP000245934"/>
    </source>
</evidence>
<dbReference type="PIRSF" id="PIRSF000216">
    <property type="entry name" value="NADH_DH_24kDa"/>
    <property type="match status" value="1"/>
</dbReference>
<evidence type="ECO:0000256" key="3">
    <source>
        <dbReference type="ARBA" id="ARBA00022723"/>
    </source>
</evidence>
<keyword evidence="5" id="KW-0411">Iron-sulfur</keyword>
<dbReference type="InterPro" id="IPR002023">
    <property type="entry name" value="NuoE-like"/>
</dbReference>
<dbReference type="GO" id="GO:0051537">
    <property type="term" value="F:2 iron, 2 sulfur cluster binding"/>
    <property type="evidence" value="ECO:0007669"/>
    <property type="project" value="UniProtKB-KW"/>
</dbReference>
<dbReference type="InterPro" id="IPR036249">
    <property type="entry name" value="Thioredoxin-like_sf"/>
</dbReference>
<dbReference type="GO" id="GO:0016491">
    <property type="term" value="F:oxidoreductase activity"/>
    <property type="evidence" value="ECO:0007669"/>
    <property type="project" value="InterPro"/>
</dbReference>
<keyword evidence="4" id="KW-0408">Iron</keyword>
<dbReference type="GeneID" id="97610333"/>
<dbReference type="Proteomes" id="UP000245934">
    <property type="component" value="Unassembled WGS sequence"/>
</dbReference>